<keyword evidence="3" id="KW-1185">Reference proteome</keyword>
<dbReference type="EMBL" id="JBJQND010000018">
    <property type="protein sequence ID" value="KAL3836661.1"/>
    <property type="molecule type" value="Genomic_DNA"/>
</dbReference>
<evidence type="ECO:0000256" key="1">
    <source>
        <dbReference type="SAM" id="SignalP"/>
    </source>
</evidence>
<dbReference type="Proteomes" id="UP001634394">
    <property type="component" value="Unassembled WGS sequence"/>
</dbReference>
<sequence>MSSLICFVVAVGLVSVQGTSIIRHAMSNAHAHNTDLSNFDGRNEMITGLIRNKLRNYGPLDKVFLEKKGTPSFTCKNSSCEFCEYGFCLIVTYQLESDNFLVKGTFIHGYVFSSNIHVRPWRDCETIDTLILSLEACVTLSKVQILNGRICADVDVEAGSLLERKFSAVCI</sequence>
<keyword evidence="1" id="KW-0732">Signal</keyword>
<gene>
    <name evidence="2" type="ORF">ACJMK2_022083</name>
</gene>
<evidence type="ECO:0000313" key="3">
    <source>
        <dbReference type="Proteomes" id="UP001634394"/>
    </source>
</evidence>
<proteinExistence type="predicted"/>
<name>A0ABD3THY6_SINWO</name>
<reference evidence="2 3" key="1">
    <citation type="submission" date="2024-11" db="EMBL/GenBank/DDBJ databases">
        <title>Chromosome-level genome assembly of the freshwater bivalve Anodonta woodiana.</title>
        <authorList>
            <person name="Chen X."/>
        </authorList>
    </citation>
    <scope>NUCLEOTIDE SEQUENCE [LARGE SCALE GENOMIC DNA]</scope>
    <source>
        <strain evidence="2">MN2024</strain>
        <tissue evidence="2">Gills</tissue>
    </source>
</reference>
<protein>
    <submittedName>
        <fullName evidence="2">Uncharacterized protein</fullName>
    </submittedName>
</protein>
<evidence type="ECO:0000313" key="2">
    <source>
        <dbReference type="EMBL" id="KAL3836661.1"/>
    </source>
</evidence>
<feature type="chain" id="PRO_5044797359" evidence="1">
    <location>
        <begin position="19"/>
        <end position="171"/>
    </location>
</feature>
<comment type="caution">
    <text evidence="2">The sequence shown here is derived from an EMBL/GenBank/DDBJ whole genome shotgun (WGS) entry which is preliminary data.</text>
</comment>
<organism evidence="2 3">
    <name type="scientific">Sinanodonta woodiana</name>
    <name type="common">Chinese pond mussel</name>
    <name type="synonym">Anodonta woodiana</name>
    <dbReference type="NCBI Taxonomy" id="1069815"/>
    <lineage>
        <taxon>Eukaryota</taxon>
        <taxon>Metazoa</taxon>
        <taxon>Spiralia</taxon>
        <taxon>Lophotrochozoa</taxon>
        <taxon>Mollusca</taxon>
        <taxon>Bivalvia</taxon>
        <taxon>Autobranchia</taxon>
        <taxon>Heteroconchia</taxon>
        <taxon>Palaeoheterodonta</taxon>
        <taxon>Unionida</taxon>
        <taxon>Unionoidea</taxon>
        <taxon>Unionidae</taxon>
        <taxon>Unioninae</taxon>
        <taxon>Sinanodonta</taxon>
    </lineage>
</organism>
<dbReference type="AlphaFoldDB" id="A0ABD3THY6"/>
<feature type="signal peptide" evidence="1">
    <location>
        <begin position="1"/>
        <end position="18"/>
    </location>
</feature>
<accession>A0ABD3THY6</accession>